<keyword evidence="2" id="KW-1185">Reference proteome</keyword>
<evidence type="ECO:0000313" key="1">
    <source>
        <dbReference type="EMBL" id="KAG0141047.1"/>
    </source>
</evidence>
<gene>
    <name evidence="1" type="ORF">CROQUDRAFT_52314</name>
</gene>
<accession>A0A9P6NB43</accession>
<sequence length="212" mass="24492">MDGTIMRTMCQLQRLLAEYPPPSEPQSKKNLWTRSIILTLETYDQLLHYIRIWNPQARDYREGPHPKNSVIVTRYASPIQHQYIQKASKKFLVSPLAPNNCICYMRMGRKKYAMVKQIYRFEGALGNTECAVLVRLVNDCFRKDLKSPSKHFQYTLYLLRTVVGEIGEDKFFLSPEDITSVAVYRLLLSHTFGLKDGGIILTSVLFSHSLVV</sequence>
<evidence type="ECO:0000313" key="2">
    <source>
        <dbReference type="Proteomes" id="UP000886653"/>
    </source>
</evidence>
<protein>
    <submittedName>
        <fullName evidence="1">Uncharacterized protein</fullName>
    </submittedName>
</protein>
<organism evidence="1 2">
    <name type="scientific">Cronartium quercuum f. sp. fusiforme G11</name>
    <dbReference type="NCBI Taxonomy" id="708437"/>
    <lineage>
        <taxon>Eukaryota</taxon>
        <taxon>Fungi</taxon>
        <taxon>Dikarya</taxon>
        <taxon>Basidiomycota</taxon>
        <taxon>Pucciniomycotina</taxon>
        <taxon>Pucciniomycetes</taxon>
        <taxon>Pucciniales</taxon>
        <taxon>Coleosporiaceae</taxon>
        <taxon>Cronartium</taxon>
    </lineage>
</organism>
<name>A0A9P6NB43_9BASI</name>
<dbReference type="AlphaFoldDB" id="A0A9P6NB43"/>
<dbReference type="Proteomes" id="UP000886653">
    <property type="component" value="Unassembled WGS sequence"/>
</dbReference>
<dbReference type="EMBL" id="MU167405">
    <property type="protein sequence ID" value="KAG0141047.1"/>
    <property type="molecule type" value="Genomic_DNA"/>
</dbReference>
<comment type="caution">
    <text evidence="1">The sequence shown here is derived from an EMBL/GenBank/DDBJ whole genome shotgun (WGS) entry which is preliminary data.</text>
</comment>
<proteinExistence type="predicted"/>
<reference evidence="1" key="1">
    <citation type="submission" date="2013-11" db="EMBL/GenBank/DDBJ databases">
        <title>Genome sequence of the fusiform rust pathogen reveals effectors for host alternation and coevolution with pine.</title>
        <authorList>
            <consortium name="DOE Joint Genome Institute"/>
            <person name="Smith K."/>
            <person name="Pendleton A."/>
            <person name="Kubisiak T."/>
            <person name="Anderson C."/>
            <person name="Salamov A."/>
            <person name="Aerts A."/>
            <person name="Riley R."/>
            <person name="Clum A."/>
            <person name="Lindquist E."/>
            <person name="Ence D."/>
            <person name="Campbell M."/>
            <person name="Kronenberg Z."/>
            <person name="Feau N."/>
            <person name="Dhillon B."/>
            <person name="Hamelin R."/>
            <person name="Burleigh J."/>
            <person name="Smith J."/>
            <person name="Yandell M."/>
            <person name="Nelson C."/>
            <person name="Grigoriev I."/>
            <person name="Davis J."/>
        </authorList>
    </citation>
    <scope>NUCLEOTIDE SEQUENCE</scope>
    <source>
        <strain evidence="1">G11</strain>
    </source>
</reference>